<dbReference type="InterPro" id="IPR001597">
    <property type="entry name" value="ArAA_b-elim_lyase/Thr_aldolase"/>
</dbReference>
<dbReference type="Gene3D" id="3.40.640.10">
    <property type="entry name" value="Type I PLP-dependent aspartate aminotransferase-like (Major domain)"/>
    <property type="match status" value="1"/>
</dbReference>
<comment type="similarity">
    <text evidence="2">Belongs to the beta-eliminating lyase family.</text>
</comment>
<sequence>MASSNSHPYLNPPSHNAVIVRSLISTTPLERENILQDVEYNVFAFPAGLVTCDFLSDSGTSAMTDLQWAACENFHVHIPNLSEFLSQQYLPLTNIRRKYGNLRCDNAATDQYMIVIRADESYGRNWGYYCLLDAFRDIFERGSSNRQRVFHSILIGMADSDFYRKKLLLPHEDGFVNGGQHQLERPNFFIVPQGRCAEFLLFSTLREMIVQIPQGALSPPPIVISNGFFDTTAANATVAGFEIHNFVQSMPKRKPPEGPNPFLGNLNVTTAESFIDRHPGQVKLILITITNNWAAAQPVSMANIKETAELAKRKGIPVFFDACRFAENAWFIHNSENGYTDMPVADIVQEMFSYVDGFTISLKKDGLSNMGGVLCFRDKSLFAEQYQGIGQRLKQRQILCYGNDSYGGMSGRDLMTAVAGLYEVTKETYLRNRISQVQSFAQKLSASNLPVVLPAGGHAVYLDMDEFFYGCDRQLGDFPAVGFTLELLKEYGIRAFESGPFAWEWDKKSAEERKTIPNLVRFAVPRHVLSDAHINYTVAAIKALYDRRHTLPNVEITRGKDMVLRHFSCGMKPVPMDCNIVGTYLSEAKRQITYLSRAIGQDGVSRTKLLNALLLLVDGWGQTMVPRSTDPSRWTSSARNDGSPFEYSVVMDQATGEAELRLLVEAQSKSHSLTQLQERALHLNEAIVMRHGTTVSLDTFELVRDIFMPEKPEGDFAAWHSCSVSKAGPKWTIYLNPCASGKRNALSSLREAFERLGMASEWDLVERNMTPTDAVAYISLDLTPDQANARVGVYMTHEAASARDIARKHGAICPHTYDFEILRFCESMAGSLGPYTGKPLLSSFAFTNNPRRRTVGTVYFPVGAYANSDSEVQERVKQYMLAKSVPSIFAERYRKAVSAVQRRPLVERCGLHSWVSLKQSVEGALSNAFYLSSELFAGTGTNTG</sequence>
<gene>
    <name evidence="6" type="ORF">FHL15_011021</name>
</gene>
<dbReference type="InterPro" id="IPR017795">
    <property type="entry name" value="ABBA_NscD-like"/>
</dbReference>
<keyword evidence="3" id="KW-0808">Transferase</keyword>
<evidence type="ECO:0000256" key="3">
    <source>
        <dbReference type="ARBA" id="ARBA00022679"/>
    </source>
</evidence>
<dbReference type="InterPro" id="IPR015421">
    <property type="entry name" value="PyrdxlP-dep_Trfase_major"/>
</dbReference>
<evidence type="ECO:0000313" key="7">
    <source>
        <dbReference type="Proteomes" id="UP000319160"/>
    </source>
</evidence>
<dbReference type="Pfam" id="PF01212">
    <property type="entry name" value="Beta_elim_lyase"/>
    <property type="match status" value="1"/>
</dbReference>
<reference evidence="7" key="1">
    <citation type="submission" date="2019-06" db="EMBL/GenBank/DDBJ databases">
        <title>Draft genome sequence of the griseofulvin-producing fungus Xylaria cubensis strain G536.</title>
        <authorList>
            <person name="Mead M.E."/>
            <person name="Raja H.A."/>
            <person name="Steenwyk J.L."/>
            <person name="Knowles S.L."/>
            <person name="Oberlies N.H."/>
            <person name="Rokas A."/>
        </authorList>
    </citation>
    <scope>NUCLEOTIDE SEQUENCE [LARGE SCALE GENOMIC DNA]</scope>
    <source>
        <strain evidence="7">G536</strain>
    </source>
</reference>
<evidence type="ECO:0000256" key="2">
    <source>
        <dbReference type="ARBA" id="ARBA00009721"/>
    </source>
</evidence>
<dbReference type="SUPFAM" id="SSF53383">
    <property type="entry name" value="PLP-dependent transferases"/>
    <property type="match status" value="1"/>
</dbReference>
<dbReference type="Gene3D" id="3.90.1150.10">
    <property type="entry name" value="Aspartate Aminotransferase, domain 1"/>
    <property type="match status" value="2"/>
</dbReference>
<dbReference type="InterPro" id="IPR015424">
    <property type="entry name" value="PyrdxlP-dep_Trfase"/>
</dbReference>
<dbReference type="OrthoDB" id="19261at2759"/>
<comment type="caution">
    <text evidence="6">The sequence shown here is derived from an EMBL/GenBank/DDBJ whole genome shotgun (WGS) entry which is preliminary data.</text>
</comment>
<keyword evidence="7" id="KW-1185">Reference proteome</keyword>
<dbReference type="GO" id="GO:0006520">
    <property type="term" value="P:amino acid metabolic process"/>
    <property type="evidence" value="ECO:0007669"/>
    <property type="project" value="InterPro"/>
</dbReference>
<dbReference type="GO" id="GO:0016829">
    <property type="term" value="F:lyase activity"/>
    <property type="evidence" value="ECO:0007669"/>
    <property type="project" value="InterPro"/>
</dbReference>
<feature type="domain" description="Aromatic amino acid beta-eliminating lyase/threonine aldolase" evidence="5">
    <location>
        <begin position="113"/>
        <end position="538"/>
    </location>
</feature>
<dbReference type="GO" id="GO:0016765">
    <property type="term" value="F:transferase activity, transferring alkyl or aryl (other than methyl) groups"/>
    <property type="evidence" value="ECO:0007669"/>
    <property type="project" value="InterPro"/>
</dbReference>
<accession>A0A553HJE2</accession>
<organism evidence="6 7">
    <name type="scientific">Xylaria flabelliformis</name>
    <dbReference type="NCBI Taxonomy" id="2512241"/>
    <lineage>
        <taxon>Eukaryota</taxon>
        <taxon>Fungi</taxon>
        <taxon>Dikarya</taxon>
        <taxon>Ascomycota</taxon>
        <taxon>Pezizomycotina</taxon>
        <taxon>Sordariomycetes</taxon>
        <taxon>Xylariomycetidae</taxon>
        <taxon>Xylariales</taxon>
        <taxon>Xylariaceae</taxon>
        <taxon>Xylaria</taxon>
    </lineage>
</organism>
<dbReference type="Pfam" id="PF11991">
    <property type="entry name" value="Trp_DMAT"/>
    <property type="match status" value="1"/>
</dbReference>
<dbReference type="GO" id="GO:0009820">
    <property type="term" value="P:alkaloid metabolic process"/>
    <property type="evidence" value="ECO:0007669"/>
    <property type="project" value="InterPro"/>
</dbReference>
<dbReference type="NCBIfam" id="NF009709">
    <property type="entry name" value="PRK13238.1"/>
    <property type="match status" value="1"/>
</dbReference>
<evidence type="ECO:0000313" key="6">
    <source>
        <dbReference type="EMBL" id="TRX88071.1"/>
    </source>
</evidence>
<dbReference type="PANTHER" id="PTHR32325">
    <property type="entry name" value="BETA-ELIMINATING LYASE-LIKE PROTEIN-RELATED"/>
    <property type="match status" value="1"/>
</dbReference>
<evidence type="ECO:0000256" key="4">
    <source>
        <dbReference type="ARBA" id="ARBA00022898"/>
    </source>
</evidence>
<dbReference type="Proteomes" id="UP000319160">
    <property type="component" value="Unassembled WGS sequence"/>
</dbReference>
<dbReference type="InterPro" id="IPR015422">
    <property type="entry name" value="PyrdxlP-dep_Trfase_small"/>
</dbReference>
<dbReference type="STRING" id="2512241.A0A553HJE2"/>
<dbReference type="PANTHER" id="PTHR32325:SF4">
    <property type="entry name" value="TRYPTOPHANASE"/>
    <property type="match status" value="1"/>
</dbReference>
<comment type="cofactor">
    <cofactor evidence="1">
        <name>pyridoxal 5'-phosphate</name>
        <dbReference type="ChEBI" id="CHEBI:597326"/>
    </cofactor>
</comment>
<dbReference type="EMBL" id="VFLP01000101">
    <property type="protein sequence ID" value="TRX88071.1"/>
    <property type="molecule type" value="Genomic_DNA"/>
</dbReference>
<protein>
    <recommendedName>
        <fullName evidence="5">Aromatic amino acid beta-eliminating lyase/threonine aldolase domain-containing protein</fullName>
    </recommendedName>
</protein>
<proteinExistence type="inferred from homology"/>
<evidence type="ECO:0000259" key="5">
    <source>
        <dbReference type="Pfam" id="PF01212"/>
    </source>
</evidence>
<name>A0A553HJE2_9PEZI</name>
<dbReference type="AlphaFoldDB" id="A0A553HJE2"/>
<keyword evidence="4" id="KW-0663">Pyridoxal phosphate</keyword>
<evidence type="ECO:0000256" key="1">
    <source>
        <dbReference type="ARBA" id="ARBA00001933"/>
    </source>
</evidence>